<dbReference type="Proteomes" id="UP000662200">
    <property type="component" value="Unassembled WGS sequence"/>
</dbReference>
<evidence type="ECO:0000313" key="3">
    <source>
        <dbReference type="Proteomes" id="UP000662200"/>
    </source>
</evidence>
<protein>
    <recommendedName>
        <fullName evidence="4">Divalent-cation tolerance protein CutA</fullName>
    </recommendedName>
</protein>
<dbReference type="EMBL" id="BMQC01000006">
    <property type="protein sequence ID" value="GGK29210.1"/>
    <property type="molecule type" value="Genomic_DNA"/>
</dbReference>
<dbReference type="InterPro" id="IPR011322">
    <property type="entry name" value="N-reg_PII-like_a/b"/>
</dbReference>
<evidence type="ECO:0000313" key="2">
    <source>
        <dbReference type="EMBL" id="GGK29210.1"/>
    </source>
</evidence>
<keyword evidence="3" id="KW-1185">Reference proteome</keyword>
<sequence>MFEWGRAKQHANRPTLIPRGTAQDWLVVVKTTVHRYLALEALLRKRHSYEVSEVICAPSTDSNPTYLAWVSEETGISTGTAPGLVDS</sequence>
<dbReference type="SUPFAM" id="SSF54913">
    <property type="entry name" value="GlnB-like"/>
    <property type="match status" value="1"/>
</dbReference>
<evidence type="ECO:0000256" key="1">
    <source>
        <dbReference type="ARBA" id="ARBA00010169"/>
    </source>
</evidence>
<dbReference type="RefSeq" id="WP_268244345.1">
    <property type="nucleotide sequence ID" value="NZ_BMQC01000006.1"/>
</dbReference>
<dbReference type="InterPro" id="IPR004323">
    <property type="entry name" value="Ion_tolerance_CutA"/>
</dbReference>
<dbReference type="AlphaFoldDB" id="A0A8J3FIC7"/>
<dbReference type="InterPro" id="IPR015867">
    <property type="entry name" value="N-reg_PII/ATP_PRibTrfase_C"/>
</dbReference>
<evidence type="ECO:0008006" key="4">
    <source>
        <dbReference type="Google" id="ProtNLM"/>
    </source>
</evidence>
<gene>
    <name evidence="2" type="ORF">GCM10010124_22480</name>
</gene>
<comment type="caution">
    <text evidence="2">The sequence shown here is derived from an EMBL/GenBank/DDBJ whole genome shotgun (WGS) entry which is preliminary data.</text>
</comment>
<reference evidence="2" key="1">
    <citation type="journal article" date="2014" name="Int. J. Syst. Evol. Microbiol.">
        <title>Complete genome sequence of Corynebacterium casei LMG S-19264T (=DSM 44701T), isolated from a smear-ripened cheese.</title>
        <authorList>
            <consortium name="US DOE Joint Genome Institute (JGI-PGF)"/>
            <person name="Walter F."/>
            <person name="Albersmeier A."/>
            <person name="Kalinowski J."/>
            <person name="Ruckert C."/>
        </authorList>
    </citation>
    <scope>NUCLEOTIDE SEQUENCE</scope>
    <source>
        <strain evidence="2">JCM 3091</strain>
    </source>
</reference>
<reference evidence="2" key="2">
    <citation type="submission" date="2020-09" db="EMBL/GenBank/DDBJ databases">
        <authorList>
            <person name="Sun Q."/>
            <person name="Ohkuma M."/>
        </authorList>
    </citation>
    <scope>NUCLEOTIDE SEQUENCE</scope>
    <source>
        <strain evidence="2">JCM 3091</strain>
    </source>
</reference>
<name>A0A8J3FIC7_9ACTN</name>
<dbReference type="Gene3D" id="3.30.70.120">
    <property type="match status" value="1"/>
</dbReference>
<proteinExistence type="inferred from homology"/>
<comment type="similarity">
    <text evidence="1">Belongs to the CutA family.</text>
</comment>
<dbReference type="GO" id="GO:0010038">
    <property type="term" value="P:response to metal ion"/>
    <property type="evidence" value="ECO:0007669"/>
    <property type="project" value="InterPro"/>
</dbReference>
<accession>A0A8J3FIC7</accession>
<organism evidence="2 3">
    <name type="scientific">Pilimelia terevasa</name>
    <dbReference type="NCBI Taxonomy" id="53372"/>
    <lineage>
        <taxon>Bacteria</taxon>
        <taxon>Bacillati</taxon>
        <taxon>Actinomycetota</taxon>
        <taxon>Actinomycetes</taxon>
        <taxon>Micromonosporales</taxon>
        <taxon>Micromonosporaceae</taxon>
        <taxon>Pilimelia</taxon>
    </lineage>
</organism>
<dbReference type="Pfam" id="PF03091">
    <property type="entry name" value="CutA1"/>
    <property type="match status" value="1"/>
</dbReference>